<accession>A0A512B8M9</accession>
<sequence>MANENKEQTAKELLPYVGSFMIFLGVTRLYFYYLMYGIKIVNFLDFSEILTSFLGVIVPFIVSGFVGFFMGFMQRNKVSDERKIALAEQATANVSISKMCLITFQQTKKVMLISLIFGVTFAIVYYLKFQKIEWSILLQAPGFAILMFVIVFIHNSVAHQHNRLNSSNESRRNFGLLLVGMGLVIYTIFDATADAEKVRDKKTNIGTEVLLTDSTTIVSDSFNYYIGKTQNFLFIHHEKKICNRRYTYGKS</sequence>
<feature type="transmembrane region" description="Helical" evidence="1">
    <location>
        <begin position="134"/>
        <end position="154"/>
    </location>
</feature>
<feature type="transmembrane region" description="Helical" evidence="1">
    <location>
        <begin position="53"/>
        <end position="72"/>
    </location>
</feature>
<keyword evidence="1" id="KW-1133">Transmembrane helix</keyword>
<proteinExistence type="predicted"/>
<dbReference type="Proteomes" id="UP000321513">
    <property type="component" value="Unassembled WGS sequence"/>
</dbReference>
<comment type="caution">
    <text evidence="2">The sequence shown here is derived from an EMBL/GenBank/DDBJ whole genome shotgun (WGS) entry which is preliminary data.</text>
</comment>
<keyword evidence="3" id="KW-1185">Reference proteome</keyword>
<reference evidence="2 3" key="1">
    <citation type="submission" date="2019-07" db="EMBL/GenBank/DDBJ databases">
        <title>Whole genome shotgun sequence of Segetibacter aerophilus NBRC 106135.</title>
        <authorList>
            <person name="Hosoyama A."/>
            <person name="Uohara A."/>
            <person name="Ohji S."/>
            <person name="Ichikawa N."/>
        </authorList>
    </citation>
    <scope>NUCLEOTIDE SEQUENCE [LARGE SCALE GENOMIC DNA]</scope>
    <source>
        <strain evidence="2 3">NBRC 106135</strain>
    </source>
</reference>
<evidence type="ECO:0000256" key="1">
    <source>
        <dbReference type="SAM" id="Phobius"/>
    </source>
</evidence>
<evidence type="ECO:0000313" key="3">
    <source>
        <dbReference type="Proteomes" id="UP000321513"/>
    </source>
</evidence>
<dbReference type="EMBL" id="BJYT01000002">
    <property type="protein sequence ID" value="GEO08316.1"/>
    <property type="molecule type" value="Genomic_DNA"/>
</dbReference>
<gene>
    <name evidence="2" type="ORF">SAE01_08120</name>
</gene>
<feature type="transmembrane region" description="Helical" evidence="1">
    <location>
        <begin position="13"/>
        <end position="33"/>
    </location>
</feature>
<organism evidence="2 3">
    <name type="scientific">Segetibacter aerophilus</name>
    <dbReference type="NCBI Taxonomy" id="670293"/>
    <lineage>
        <taxon>Bacteria</taxon>
        <taxon>Pseudomonadati</taxon>
        <taxon>Bacteroidota</taxon>
        <taxon>Chitinophagia</taxon>
        <taxon>Chitinophagales</taxon>
        <taxon>Chitinophagaceae</taxon>
        <taxon>Segetibacter</taxon>
    </lineage>
</organism>
<feature type="transmembrane region" description="Helical" evidence="1">
    <location>
        <begin position="110"/>
        <end position="127"/>
    </location>
</feature>
<dbReference type="RefSeq" id="WP_147202384.1">
    <property type="nucleotide sequence ID" value="NZ_BJYT01000002.1"/>
</dbReference>
<dbReference type="AlphaFoldDB" id="A0A512B8M9"/>
<feature type="transmembrane region" description="Helical" evidence="1">
    <location>
        <begin position="174"/>
        <end position="193"/>
    </location>
</feature>
<keyword evidence="1" id="KW-0472">Membrane</keyword>
<evidence type="ECO:0000313" key="2">
    <source>
        <dbReference type="EMBL" id="GEO08316.1"/>
    </source>
</evidence>
<keyword evidence="1" id="KW-0812">Transmembrane</keyword>
<protein>
    <submittedName>
        <fullName evidence="2">Uncharacterized protein</fullName>
    </submittedName>
</protein>
<name>A0A512B8M9_9BACT</name>